<dbReference type="OMA" id="QAGGSWF"/>
<dbReference type="EMBL" id="DS480476">
    <property type="protein sequence ID" value="EDO15175.1"/>
    <property type="molecule type" value="Genomic_DNA"/>
</dbReference>
<evidence type="ECO:0000313" key="2">
    <source>
        <dbReference type="Proteomes" id="UP000000267"/>
    </source>
</evidence>
<dbReference type="InParanoid" id="A7TRD6"/>
<reference evidence="1 2" key="1">
    <citation type="journal article" date="2007" name="Proc. Natl. Acad. Sci. U.S.A.">
        <title>Independent sorting-out of thousands of duplicated gene pairs in two yeast species descended from a whole-genome duplication.</title>
        <authorList>
            <person name="Scannell D.R."/>
            <person name="Frank A.C."/>
            <person name="Conant G.C."/>
            <person name="Byrne K.P."/>
            <person name="Woolfit M."/>
            <person name="Wolfe K.H."/>
        </authorList>
    </citation>
    <scope>NUCLEOTIDE SEQUENCE [LARGE SCALE GENOMIC DNA]</scope>
    <source>
        <strain evidence="2">ATCC 22028 / DSM 70294 / BCRC 21397 / CBS 2163 / NBRC 10782 / NRRL Y-8283 / UCD 57-17</strain>
    </source>
</reference>
<proteinExistence type="predicted"/>
<dbReference type="FunCoup" id="A7TRD6">
    <property type="interactions" value="398"/>
</dbReference>
<dbReference type="RefSeq" id="XP_001643033.1">
    <property type="nucleotide sequence ID" value="XM_001642983.1"/>
</dbReference>
<dbReference type="PANTHER" id="PTHR17985:SF8">
    <property type="entry name" value="TRANSPORT AND GOLGI ORGANIZATION PROTEIN 2 HOMOLOG"/>
    <property type="match status" value="1"/>
</dbReference>
<sequence length="310" mass="35642">MCILLASRDHPNYDLILISNRDEFLQRRTHETCWNQGEYARILCPYDMSKSNEKNVNKIGTWCGINEFGRVSTILNLKNDDSFQSSVPSTKKSRGALPIKFLDNKETDSLLNWDSYEKFVKEYPFVKETGDFNFFYGDVRIGKYNVIDSIGSTNEVLTVDNPYLVISNDKFGKSNGKSTKEWEKITLAKNLLKHLPLCETEDDLIHKCFDIASTNTLNEDLIKDVDVRELMTETILVPPLNVMTKEEKEKIGASLPIGQYYGTRSQIVILVNKNRTKVKFIERILYNSDDDVTTQKLSSPIQDLTYNFTI</sequence>
<dbReference type="GO" id="GO:0009306">
    <property type="term" value="P:protein secretion"/>
    <property type="evidence" value="ECO:0007669"/>
    <property type="project" value="TreeGrafter"/>
</dbReference>
<dbReference type="eggNOG" id="KOG2342">
    <property type="taxonomic scope" value="Eukaryota"/>
</dbReference>
<dbReference type="GO" id="GO:0005794">
    <property type="term" value="C:Golgi apparatus"/>
    <property type="evidence" value="ECO:0007669"/>
    <property type="project" value="TreeGrafter"/>
</dbReference>
<name>A7TRD6_VANPO</name>
<dbReference type="GO" id="GO:0005777">
    <property type="term" value="C:peroxisome"/>
    <property type="evidence" value="ECO:0007669"/>
    <property type="project" value="EnsemblFungi"/>
</dbReference>
<dbReference type="STRING" id="436907.A7TRD6"/>
<organism evidence="2">
    <name type="scientific">Vanderwaltozyma polyspora (strain ATCC 22028 / DSM 70294 / BCRC 21397 / CBS 2163 / NBRC 10782 / NRRL Y-8283 / UCD 57-17)</name>
    <name type="common">Kluyveromyces polysporus</name>
    <dbReference type="NCBI Taxonomy" id="436907"/>
    <lineage>
        <taxon>Eukaryota</taxon>
        <taxon>Fungi</taxon>
        <taxon>Dikarya</taxon>
        <taxon>Ascomycota</taxon>
        <taxon>Saccharomycotina</taxon>
        <taxon>Saccharomycetes</taxon>
        <taxon>Saccharomycetales</taxon>
        <taxon>Saccharomycetaceae</taxon>
        <taxon>Vanderwaltozyma</taxon>
    </lineage>
</organism>
<dbReference type="KEGG" id="vpo:Kpol_1017p9"/>
<dbReference type="GeneID" id="5543236"/>
<gene>
    <name evidence="1" type="ORF">Kpol_1017p9</name>
</gene>
<dbReference type="PhylomeDB" id="A7TRD6"/>
<dbReference type="InterPro" id="IPR008551">
    <property type="entry name" value="TANGO2"/>
</dbReference>
<dbReference type="PANTHER" id="PTHR17985">
    <property type="entry name" value="SER/THR-RICH PROTEIN T10 IN DGCR REGION"/>
    <property type="match status" value="1"/>
</dbReference>
<dbReference type="Proteomes" id="UP000000267">
    <property type="component" value="Unassembled WGS sequence"/>
</dbReference>
<keyword evidence="2" id="KW-1185">Reference proteome</keyword>
<evidence type="ECO:0000313" key="1">
    <source>
        <dbReference type="EMBL" id="EDO15175.1"/>
    </source>
</evidence>
<dbReference type="Pfam" id="PF05742">
    <property type="entry name" value="TANGO2"/>
    <property type="match status" value="1"/>
</dbReference>
<dbReference type="OrthoDB" id="191601at2759"/>
<accession>A7TRD6</accession>
<protein>
    <submittedName>
        <fullName evidence="1">Uncharacterized protein</fullName>
    </submittedName>
</protein>
<dbReference type="AlphaFoldDB" id="A7TRD6"/>
<dbReference type="HOGENOM" id="CLU_047037_0_0_1"/>
<dbReference type="GO" id="GO:0007030">
    <property type="term" value="P:Golgi organization"/>
    <property type="evidence" value="ECO:0007669"/>
    <property type="project" value="TreeGrafter"/>
</dbReference>